<dbReference type="Gene3D" id="3.30.479.30">
    <property type="entry name" value="Band 7 domain"/>
    <property type="match status" value="1"/>
</dbReference>
<protein>
    <recommendedName>
        <fullName evidence="5">Band 7 domain-containing protein</fullName>
    </recommendedName>
</protein>
<keyword evidence="4" id="KW-1133">Transmembrane helix</keyword>
<proteinExistence type="inferred from homology"/>
<feature type="coiled-coil region" evidence="3">
    <location>
        <begin position="292"/>
        <end position="325"/>
    </location>
</feature>
<accession>A0A9D1M479</accession>
<dbReference type="SUPFAM" id="SSF117892">
    <property type="entry name" value="Band 7/SPFH domain"/>
    <property type="match status" value="1"/>
</dbReference>
<dbReference type="InterPro" id="IPR036013">
    <property type="entry name" value="Band_7/SPFH_dom_sf"/>
</dbReference>
<reference evidence="6" key="1">
    <citation type="submission" date="2020-10" db="EMBL/GenBank/DDBJ databases">
        <authorList>
            <person name="Gilroy R."/>
        </authorList>
    </citation>
    <scope>NUCLEOTIDE SEQUENCE</scope>
    <source>
        <strain evidence="6">ChiW3-316</strain>
    </source>
</reference>
<name>A0A9D1M479_9PROT</name>
<evidence type="ECO:0000256" key="3">
    <source>
        <dbReference type="SAM" id="Coils"/>
    </source>
</evidence>
<organism evidence="6 7">
    <name type="scientific">Candidatus Scatocola faecipullorum</name>
    <dbReference type="NCBI Taxonomy" id="2840917"/>
    <lineage>
        <taxon>Bacteria</taxon>
        <taxon>Pseudomonadati</taxon>
        <taxon>Pseudomonadota</taxon>
        <taxon>Alphaproteobacteria</taxon>
        <taxon>Rhodospirillales</taxon>
        <taxon>Rhodospirillaceae</taxon>
        <taxon>Rhodospirillaceae incertae sedis</taxon>
        <taxon>Candidatus Scatocola</taxon>
    </lineage>
</organism>
<evidence type="ECO:0000259" key="5">
    <source>
        <dbReference type="Pfam" id="PF01145"/>
    </source>
</evidence>
<reference evidence="6" key="2">
    <citation type="journal article" date="2021" name="PeerJ">
        <title>Extensive microbial diversity within the chicken gut microbiome revealed by metagenomics and culture.</title>
        <authorList>
            <person name="Gilroy R."/>
            <person name="Ravi A."/>
            <person name="Getino M."/>
            <person name="Pursley I."/>
            <person name="Horton D.L."/>
            <person name="Alikhan N.F."/>
            <person name="Baker D."/>
            <person name="Gharbi K."/>
            <person name="Hall N."/>
            <person name="Watson M."/>
            <person name="Adriaenssens E.M."/>
            <person name="Foster-Nyarko E."/>
            <person name="Jarju S."/>
            <person name="Secka A."/>
            <person name="Antonio M."/>
            <person name="Oren A."/>
            <person name="Chaudhuri R.R."/>
            <person name="La Ragione R."/>
            <person name="Hildebrand F."/>
            <person name="Pallen M.J."/>
        </authorList>
    </citation>
    <scope>NUCLEOTIDE SEQUENCE</scope>
    <source>
        <strain evidence="6">ChiW3-316</strain>
    </source>
</reference>
<evidence type="ECO:0000256" key="4">
    <source>
        <dbReference type="SAM" id="Phobius"/>
    </source>
</evidence>
<dbReference type="PANTHER" id="PTHR10264">
    <property type="entry name" value="BAND 7 PROTEIN-RELATED"/>
    <property type="match status" value="1"/>
</dbReference>
<dbReference type="GO" id="GO:0005886">
    <property type="term" value="C:plasma membrane"/>
    <property type="evidence" value="ECO:0007669"/>
    <property type="project" value="InterPro"/>
</dbReference>
<keyword evidence="4" id="KW-0812">Transmembrane</keyword>
<sequence length="474" mass="52051">MNVMTYVAAGVGVVVVLIVIFFVKWIFSLRRVVPTNEVHIVRRGKNTMVYGTPERGNAVQEKQFCGNCYYEFPMSIPFLGVTVTQMPLSIFGIDINDYEAFDKERVPFVVDIQSFFRISDYEVAASRISRTDELKKQLLSIVQGAVRSILAKDFLNEIMGERSKYGQQFTDEVKEELKSWGVETVKNIELMDVRDAKGEQVISNIMKKKKSEIEKESRVAVAKNNQEAKEAEIEAQRQIDLKEQEANQQVGLRKAQVAQEVGIADEKATQAVKEQAKLTKEKEMEVKKVETVKQAEIDKEKTVINAEAKKRETEINAEAAKAKAERDADAELILTTKKAEGSLITASKSAEGIKLEGDAKANAEKQMQLASVEAQLKLASEIGNNDGYQHYLIQVRQIEANEKVGLAQADNIKGADIKIIAGAGDVTGGISSAAGALSPKGGFNLAGMLASLAATDEGKALLEKLGLKTAAKTE</sequence>
<keyword evidence="4" id="KW-0472">Membrane</keyword>
<evidence type="ECO:0000313" key="6">
    <source>
        <dbReference type="EMBL" id="HIU53500.1"/>
    </source>
</evidence>
<evidence type="ECO:0000256" key="2">
    <source>
        <dbReference type="ARBA" id="ARBA00008164"/>
    </source>
</evidence>
<keyword evidence="3" id="KW-0175">Coiled coil</keyword>
<feature type="domain" description="Band 7" evidence="5">
    <location>
        <begin position="32"/>
        <end position="224"/>
    </location>
</feature>
<dbReference type="Pfam" id="PF01145">
    <property type="entry name" value="Band_7"/>
    <property type="match status" value="1"/>
</dbReference>
<dbReference type="InterPro" id="IPR043202">
    <property type="entry name" value="Band-7_stomatin-like"/>
</dbReference>
<dbReference type="InterPro" id="IPR001107">
    <property type="entry name" value="Band_7"/>
</dbReference>
<dbReference type="AlphaFoldDB" id="A0A9D1M479"/>
<dbReference type="PANTHER" id="PTHR10264:SF19">
    <property type="entry name" value="AT06885P-RELATED"/>
    <property type="match status" value="1"/>
</dbReference>
<comment type="caution">
    <text evidence="6">The sequence shown here is derived from an EMBL/GenBank/DDBJ whole genome shotgun (WGS) entry which is preliminary data.</text>
</comment>
<gene>
    <name evidence="6" type="ORF">IAD20_05410</name>
</gene>
<evidence type="ECO:0000313" key="7">
    <source>
        <dbReference type="Proteomes" id="UP000824107"/>
    </source>
</evidence>
<comment type="similarity">
    <text evidence="2">Belongs to the band 7/mec-2 family.</text>
</comment>
<comment type="subcellular location">
    <subcellularLocation>
        <location evidence="1">Membrane</location>
        <topology evidence="1">Single-pass membrane protein</topology>
    </subcellularLocation>
</comment>
<dbReference type="EMBL" id="DVNC01000035">
    <property type="protein sequence ID" value="HIU53500.1"/>
    <property type="molecule type" value="Genomic_DNA"/>
</dbReference>
<evidence type="ECO:0000256" key="1">
    <source>
        <dbReference type="ARBA" id="ARBA00004167"/>
    </source>
</evidence>
<feature type="transmembrane region" description="Helical" evidence="4">
    <location>
        <begin position="6"/>
        <end position="27"/>
    </location>
</feature>
<dbReference type="Proteomes" id="UP000824107">
    <property type="component" value="Unassembled WGS sequence"/>
</dbReference>